<proteinExistence type="predicted"/>
<dbReference type="AlphaFoldDB" id="O59187"/>
<organism evidence="1 2">
    <name type="scientific">Pyrococcus horikoshii (strain ATCC 700860 / DSM 12428 / JCM 9974 / NBRC 100139 / OT-3)</name>
    <dbReference type="NCBI Taxonomy" id="70601"/>
    <lineage>
        <taxon>Archaea</taxon>
        <taxon>Methanobacteriati</taxon>
        <taxon>Methanobacteriota</taxon>
        <taxon>Thermococci</taxon>
        <taxon>Thermococcales</taxon>
        <taxon>Thermococcaceae</taxon>
        <taxon>Pyrococcus</taxon>
    </lineage>
</organism>
<evidence type="ECO:0000313" key="2">
    <source>
        <dbReference type="Proteomes" id="UP000000752"/>
    </source>
</evidence>
<protein>
    <submittedName>
        <fullName evidence="1">Uncharacterized protein</fullName>
    </submittedName>
</protein>
<dbReference type="EMBL" id="BA000001">
    <property type="protein sequence ID" value="BAA30626.1"/>
    <property type="molecule type" value="Genomic_DNA"/>
</dbReference>
<dbReference type="EnsemblBacteria" id="BAA30626">
    <property type="protein sequence ID" value="BAA30626"/>
    <property type="gene ID" value="BAA30626"/>
</dbReference>
<name>O59187_PYRHO</name>
<keyword evidence="2" id="KW-1185">Reference proteome</keyword>
<accession>O59187</accession>
<reference evidence="1 2" key="1">
    <citation type="journal article" date="1998" name="DNA Res.">
        <title>Complete sequence and gene organization of the genome of a hyper-thermophilic archaebacterium, Pyrococcus horikoshii OT3.</title>
        <authorList>
            <person name="Kawarabayasi Y."/>
            <person name="Sawada M."/>
            <person name="Horikawa H."/>
            <person name="Haikawa Y."/>
            <person name="Hino Y."/>
            <person name="Yamamoto S."/>
            <person name="Sekine M."/>
            <person name="Baba S."/>
            <person name="Kosugi H."/>
            <person name="Hosoyama A."/>
            <person name="Nagai Y."/>
            <person name="Sakai M."/>
            <person name="Ogura K."/>
            <person name="Otuka R."/>
            <person name="Nakazawa H."/>
            <person name="Takamiya M."/>
            <person name="Ohfuku Y."/>
            <person name="Funahashi T."/>
            <person name="Tanaka T."/>
            <person name="Kudoh Y."/>
            <person name="Yamazaki J."/>
            <person name="Kushida N."/>
            <person name="Oguchi A."/>
            <person name="Aoki K."/>
            <person name="Nakamura Y."/>
            <person name="Robb T.F."/>
            <person name="Horikoshi K."/>
            <person name="Masuchi Y."/>
            <person name="Shizuya H."/>
            <person name="Kikuchi H."/>
        </authorList>
    </citation>
    <scope>NUCLEOTIDE SEQUENCE [LARGE SCALE GENOMIC DNA]</scope>
    <source>
        <strain evidence="2">ATCC 700860 / DSM 12428 / JCM 9974 / NBRC 100139 / OT-3</strain>
    </source>
</reference>
<sequence length="149" mass="15613">MFSSSLKNSRRSASSISALFPTLTTAESPIFSSIVHPIRAIPRAPLWLINANGPGRTSVGPKVAFNFAGVYTTPNMLGPSILIPYFLAVSTNCCSTFFPSSPSSPNPDEIIGATFTPFFPHSSTTSGTDFAGTTITAISTSSGTSKMLL</sequence>
<evidence type="ECO:0000313" key="1">
    <source>
        <dbReference type="EMBL" id="BAA30626.1"/>
    </source>
</evidence>
<dbReference type="KEGG" id="pho:PH1518"/>
<dbReference type="PIR" id="B71028">
    <property type="entry name" value="B71028"/>
</dbReference>
<gene>
    <name evidence="1" type="ordered locus">PH1518</name>
</gene>
<dbReference type="Proteomes" id="UP000000752">
    <property type="component" value="Chromosome"/>
</dbReference>